<dbReference type="Proteomes" id="UP000199339">
    <property type="component" value="Unassembled WGS sequence"/>
</dbReference>
<dbReference type="Pfam" id="PF00535">
    <property type="entry name" value="Glycos_transf_2"/>
    <property type="match status" value="1"/>
</dbReference>
<reference evidence="3" key="1">
    <citation type="submission" date="2016-10" db="EMBL/GenBank/DDBJ databases">
        <authorList>
            <person name="Varghese N."/>
            <person name="Submissions S."/>
        </authorList>
    </citation>
    <scope>NUCLEOTIDE SEQUENCE [LARGE SCALE GENOMIC DNA]</scope>
    <source>
        <strain evidence="3">CGMCC 1.6775</strain>
    </source>
</reference>
<feature type="domain" description="Glycosyltransferase 2-like" evidence="1">
    <location>
        <begin position="12"/>
        <end position="177"/>
    </location>
</feature>
<dbReference type="SUPFAM" id="SSF53448">
    <property type="entry name" value="Nucleotide-diphospho-sugar transferases"/>
    <property type="match status" value="1"/>
</dbReference>
<dbReference type="PANTHER" id="PTHR22916:SF3">
    <property type="entry name" value="UDP-GLCNAC:BETAGAL BETA-1,3-N-ACETYLGLUCOSAMINYLTRANSFERASE-LIKE PROTEIN 1"/>
    <property type="match status" value="1"/>
</dbReference>
<dbReference type="GO" id="GO:0016758">
    <property type="term" value="F:hexosyltransferase activity"/>
    <property type="evidence" value="ECO:0007669"/>
    <property type="project" value="UniProtKB-ARBA"/>
</dbReference>
<evidence type="ECO:0000313" key="2">
    <source>
        <dbReference type="EMBL" id="SFM69922.1"/>
    </source>
</evidence>
<dbReference type="AlphaFoldDB" id="A0A1I4SZN0"/>
<dbReference type="EMBL" id="FOUR01000002">
    <property type="protein sequence ID" value="SFM69922.1"/>
    <property type="molecule type" value="Genomic_DNA"/>
</dbReference>
<dbReference type="InterPro" id="IPR029044">
    <property type="entry name" value="Nucleotide-diphossugar_trans"/>
</dbReference>
<accession>A0A1I4SZN0</accession>
<gene>
    <name evidence="2" type="ORF">SAMN04487961_0928</name>
</gene>
<evidence type="ECO:0000313" key="3">
    <source>
        <dbReference type="Proteomes" id="UP000199339"/>
    </source>
</evidence>
<evidence type="ECO:0000259" key="1">
    <source>
        <dbReference type="Pfam" id="PF00535"/>
    </source>
</evidence>
<organism evidence="2 3">
    <name type="scientific">Marinobacter pelagius</name>
    <dbReference type="NCBI Taxonomy" id="379482"/>
    <lineage>
        <taxon>Bacteria</taxon>
        <taxon>Pseudomonadati</taxon>
        <taxon>Pseudomonadota</taxon>
        <taxon>Gammaproteobacteria</taxon>
        <taxon>Pseudomonadales</taxon>
        <taxon>Marinobacteraceae</taxon>
        <taxon>Marinobacter</taxon>
    </lineage>
</organism>
<protein>
    <submittedName>
        <fullName evidence="2">Glycosyl transferase family 2</fullName>
    </submittedName>
</protein>
<keyword evidence="2" id="KW-0808">Transferase</keyword>
<sequence>MNKVLNRKAKVSVLIPAFNRKNYIGETIESVLSQSYPNIELIVVDDGSTDGTFEILEEYSDQKKLTLLTHPGRENRGQSAALNLGLEEASGEFVAILDSDDLFMPDKIALQVDYLQNNPDVGLVYGMGEAIDEKGNWLYDIHSPEHVERNDPNEVLLDCYFLLPQNALVRREVFDRVGFFEEGFRAAQDHDMLIRISEQTKMAFLPIKVFRYRRHQESISSRGQRRRWENGFEILHRARARYPYRRSTIRKRRAVLHYRMGQVCRREKRYALATFNLIVSGVLDPARSFRVLTGRERID</sequence>
<dbReference type="Gene3D" id="3.90.550.10">
    <property type="entry name" value="Spore Coat Polysaccharide Biosynthesis Protein SpsA, Chain A"/>
    <property type="match status" value="1"/>
</dbReference>
<keyword evidence="3" id="KW-1185">Reference proteome</keyword>
<dbReference type="PANTHER" id="PTHR22916">
    <property type="entry name" value="GLYCOSYLTRANSFERASE"/>
    <property type="match status" value="1"/>
</dbReference>
<name>A0A1I4SZN0_9GAMM</name>
<proteinExistence type="predicted"/>
<dbReference type="InterPro" id="IPR001173">
    <property type="entry name" value="Glyco_trans_2-like"/>
</dbReference>